<evidence type="ECO:0000313" key="6">
    <source>
        <dbReference type="EMBL" id="SNB52486.1"/>
    </source>
</evidence>
<keyword evidence="2" id="KW-0547">Nucleotide-binding</keyword>
<dbReference type="PROSITE" id="PS00211">
    <property type="entry name" value="ABC_TRANSPORTER_1"/>
    <property type="match status" value="1"/>
</dbReference>
<dbReference type="Gene3D" id="1.10.287.380">
    <property type="entry name" value="Valyl-tRNA synthetase, C-terminal domain"/>
    <property type="match status" value="1"/>
</dbReference>
<dbReference type="GO" id="GO:0003677">
    <property type="term" value="F:DNA binding"/>
    <property type="evidence" value="ECO:0007669"/>
    <property type="project" value="InterPro"/>
</dbReference>
<dbReference type="Gene3D" id="3.40.50.300">
    <property type="entry name" value="P-loop containing nucleotide triphosphate hydrolases"/>
    <property type="match status" value="2"/>
</dbReference>
<dbReference type="AlphaFoldDB" id="A0A212PZL2"/>
<dbReference type="EMBL" id="FYEH01000001">
    <property type="protein sequence ID" value="SNB52486.1"/>
    <property type="molecule type" value="Genomic_DNA"/>
</dbReference>
<evidence type="ECO:0000256" key="1">
    <source>
        <dbReference type="ARBA" id="ARBA00022737"/>
    </source>
</evidence>
<dbReference type="Proteomes" id="UP000197065">
    <property type="component" value="Unassembled WGS sequence"/>
</dbReference>
<dbReference type="SUPFAM" id="SSF52540">
    <property type="entry name" value="P-loop containing nucleoside triphosphate hydrolases"/>
    <property type="match status" value="2"/>
</dbReference>
<keyword evidence="7" id="KW-1185">Reference proteome</keyword>
<name>A0A212PZL2_9PROT</name>
<dbReference type="PANTHER" id="PTHR19211:SF14">
    <property type="entry name" value="ATP-BINDING CASSETTE SUB-FAMILY F MEMBER 1"/>
    <property type="match status" value="1"/>
</dbReference>
<feature type="domain" description="ABC transporter" evidence="5">
    <location>
        <begin position="314"/>
        <end position="529"/>
    </location>
</feature>
<dbReference type="InterPro" id="IPR032524">
    <property type="entry name" value="ABC_tran_C"/>
</dbReference>
<dbReference type="GO" id="GO:0016887">
    <property type="term" value="F:ATP hydrolysis activity"/>
    <property type="evidence" value="ECO:0007669"/>
    <property type="project" value="InterPro"/>
</dbReference>
<sequence length="623" mass="68902">MKPPAMLHLNDITLRVAGRPLLEGATLHLPAGQRAALVGRNGTGKSTLLRLIAGELQPDQGDVRLQSRARIGYVAQEAPAGTRTPLEVVLAADTERASLLEEARTATDPLRIAEVQARLVDIRADAAPARAARILLGLGFDKEAQERPLSSFSGGWRMRVALAGVLFVEPDFLILDEPTNHLDLEATMWLEDHLRRYPRTLLVVSHDRDLLNAVPERIIHLDQQKLTTYSGNYDIFARTRAEKMMVQEKTRERQEAARAHMQAFVDRFRYKASKARQAQSRLKMLEKMPLMEAAAREPEVRFAFPAKDVPPPPMITMDRAATGYGEKIVLTGLDMRIDPDDRIALLGANGNGKSTFAKLVAGRLQPLAGEIVRARGLRIGFFAQHQTEELEPEESSIRHVLSRQPQRREQEVRGLLARFGLGAAKAETKAKHLSGGEKTRLAMALMCLDEPHMLILDEPTNHLDIDSCDALAEAINEFPGAVIVISHDRHLVEMTADRLLLVGNGRVETYEGDVADYRDMLMRTERGQHDGQPAARADRISGAAKRSKLAPLRKEAKELEREIGRLDGERAKLQAKLADPGSYAAGIDMAGLQREINAIGKAVDAAEARWLELEAQIEELAAA</sequence>
<proteinExistence type="predicted"/>
<dbReference type="InterPro" id="IPR037118">
    <property type="entry name" value="Val-tRNA_synth_C_sf"/>
</dbReference>
<keyword evidence="3 6" id="KW-0067">ATP-binding</keyword>
<evidence type="ECO:0000256" key="2">
    <source>
        <dbReference type="ARBA" id="ARBA00022741"/>
    </source>
</evidence>
<evidence type="ECO:0000256" key="4">
    <source>
        <dbReference type="SAM" id="Coils"/>
    </source>
</evidence>
<dbReference type="PANTHER" id="PTHR19211">
    <property type="entry name" value="ATP-BINDING TRANSPORT PROTEIN-RELATED"/>
    <property type="match status" value="1"/>
</dbReference>
<evidence type="ECO:0000259" key="5">
    <source>
        <dbReference type="PROSITE" id="PS50893"/>
    </source>
</evidence>
<evidence type="ECO:0000256" key="3">
    <source>
        <dbReference type="ARBA" id="ARBA00022840"/>
    </source>
</evidence>
<dbReference type="Pfam" id="PF12848">
    <property type="entry name" value="ABC_tran_Xtn"/>
    <property type="match status" value="1"/>
</dbReference>
<dbReference type="SMART" id="SM00382">
    <property type="entry name" value="AAA"/>
    <property type="match status" value="2"/>
</dbReference>
<dbReference type="CDD" id="cd03221">
    <property type="entry name" value="ABCF_EF-3"/>
    <property type="match status" value="2"/>
</dbReference>
<dbReference type="PROSITE" id="PS50893">
    <property type="entry name" value="ABC_TRANSPORTER_2"/>
    <property type="match status" value="2"/>
</dbReference>
<dbReference type="GO" id="GO:0005524">
    <property type="term" value="F:ATP binding"/>
    <property type="evidence" value="ECO:0007669"/>
    <property type="project" value="UniProtKB-KW"/>
</dbReference>
<dbReference type="FunFam" id="3.40.50.300:FF:000011">
    <property type="entry name" value="Putative ABC transporter ATP-binding component"/>
    <property type="match status" value="1"/>
</dbReference>
<dbReference type="InterPro" id="IPR003439">
    <property type="entry name" value="ABC_transporter-like_ATP-bd"/>
</dbReference>
<accession>A0A212PZL2</accession>
<feature type="domain" description="ABC transporter" evidence="5">
    <location>
        <begin position="7"/>
        <end position="248"/>
    </location>
</feature>
<feature type="coiled-coil region" evidence="4">
    <location>
        <begin position="549"/>
        <end position="623"/>
    </location>
</feature>
<dbReference type="InterPro" id="IPR032781">
    <property type="entry name" value="ABC_tran_Xtn"/>
</dbReference>
<dbReference type="RefSeq" id="WP_243389659.1">
    <property type="nucleotide sequence ID" value="NZ_FYEH01000001.1"/>
</dbReference>
<evidence type="ECO:0000313" key="7">
    <source>
        <dbReference type="Proteomes" id="UP000197065"/>
    </source>
</evidence>
<keyword evidence="4" id="KW-0175">Coiled coil</keyword>
<dbReference type="Pfam" id="PF16326">
    <property type="entry name" value="ABC_tran_CTD"/>
    <property type="match status" value="1"/>
</dbReference>
<dbReference type="InterPro" id="IPR003593">
    <property type="entry name" value="AAA+_ATPase"/>
</dbReference>
<dbReference type="InterPro" id="IPR017871">
    <property type="entry name" value="ABC_transporter-like_CS"/>
</dbReference>
<keyword evidence="1" id="KW-0677">Repeat</keyword>
<dbReference type="InterPro" id="IPR050611">
    <property type="entry name" value="ABCF"/>
</dbReference>
<reference evidence="6 7" key="1">
    <citation type="submission" date="2017-06" db="EMBL/GenBank/DDBJ databases">
        <authorList>
            <person name="Kim H.J."/>
            <person name="Triplett B.A."/>
        </authorList>
    </citation>
    <scope>NUCLEOTIDE SEQUENCE [LARGE SCALE GENOMIC DNA]</scope>
    <source>
        <strain evidence="6 7">B29T1</strain>
    </source>
</reference>
<gene>
    <name evidence="6" type="ORF">SAMN07250955_101262</name>
</gene>
<dbReference type="InterPro" id="IPR027417">
    <property type="entry name" value="P-loop_NTPase"/>
</dbReference>
<dbReference type="Pfam" id="PF00005">
    <property type="entry name" value="ABC_tran"/>
    <property type="match status" value="2"/>
</dbReference>
<protein>
    <submittedName>
        <fullName evidence="6">ATP-binding cassette, subfamily F, member 3</fullName>
    </submittedName>
</protein>
<organism evidence="6 7">
    <name type="scientific">Arboricoccus pini</name>
    <dbReference type="NCBI Taxonomy" id="1963835"/>
    <lineage>
        <taxon>Bacteria</taxon>
        <taxon>Pseudomonadati</taxon>
        <taxon>Pseudomonadota</taxon>
        <taxon>Alphaproteobacteria</taxon>
        <taxon>Geminicoccales</taxon>
        <taxon>Geminicoccaceae</taxon>
        <taxon>Arboricoccus</taxon>
    </lineage>
</organism>